<evidence type="ECO:0000313" key="2">
    <source>
        <dbReference type="Proteomes" id="UP000001901"/>
    </source>
</evidence>
<dbReference type="GeneID" id="8739111"/>
<keyword evidence="2" id="KW-1185">Reference proteome</keyword>
<dbReference type="Proteomes" id="UP000001901">
    <property type="component" value="Chromosome"/>
</dbReference>
<proteinExistence type="predicted"/>
<dbReference type="STRING" id="572546.Arcpr_0452"/>
<dbReference type="PaxDb" id="572546-Arcpr_0452"/>
<reference evidence="1 2" key="1">
    <citation type="journal article" date="2010" name="Stand. Genomic Sci.">
        <title>Complete genome sequence of Archaeoglobus profundus type strain (AV18).</title>
        <authorList>
            <person name="von Jan M."/>
            <person name="Lapidus A."/>
            <person name="Del Rio T.G."/>
            <person name="Copeland A."/>
            <person name="Tice H."/>
            <person name="Cheng J.F."/>
            <person name="Lucas S."/>
            <person name="Chen F."/>
            <person name="Nolan M."/>
            <person name="Goodwin L."/>
            <person name="Han C."/>
            <person name="Pitluck S."/>
            <person name="Liolios K."/>
            <person name="Ivanova N."/>
            <person name="Mavromatis K."/>
            <person name="Ovchinnikova G."/>
            <person name="Chertkov O."/>
            <person name="Pati A."/>
            <person name="Chen A."/>
            <person name="Palaniappan K."/>
            <person name="Land M."/>
            <person name="Hauser L."/>
            <person name="Chang Y.J."/>
            <person name="Jeffries C.D."/>
            <person name="Saunders E."/>
            <person name="Brettin T."/>
            <person name="Detter J.C."/>
            <person name="Chain P."/>
            <person name="Eichinger K."/>
            <person name="Huber H."/>
            <person name="Spring S."/>
            <person name="Rohde M."/>
            <person name="Goker M."/>
            <person name="Wirth R."/>
            <person name="Woyke T."/>
            <person name="Bristow J."/>
            <person name="Eisen J.A."/>
            <person name="Markowitz V."/>
            <person name="Hugenholtz P."/>
            <person name="Kyrpides N.C."/>
            <person name="Klenk H.P."/>
        </authorList>
    </citation>
    <scope>NUCLEOTIDE SEQUENCE [LARGE SCALE GENOMIC DNA]</scope>
    <source>
        <strain evidence="2">DSM 5631 / JCM 9629 / NBRC 100127 / Av18</strain>
    </source>
</reference>
<evidence type="ECO:0000313" key="1">
    <source>
        <dbReference type="EMBL" id="ADB57518.1"/>
    </source>
</evidence>
<dbReference type="KEGG" id="apo:Arcpr_0452"/>
<dbReference type="AlphaFoldDB" id="D2RGU3"/>
<dbReference type="EMBL" id="CP001857">
    <property type="protein sequence ID" value="ADB57518.1"/>
    <property type="molecule type" value="Genomic_DNA"/>
</dbReference>
<sequence length="323" mass="37441">MAIGLKPLEDIVELAIISAWIKPKPVSLGIFAPPEYGKTEALLQFAGCKGVKIISDVTSFGLSRFILPEISSKRVKCLIFPDLLKILNRSWKVTNEILSLLNVIIEEGVSAVYTFNIQFDAEIIGDRVRCGVILACPEEVIKERENRLKKFGFWSRILPFYFEYTKEDLLRIHEEIKEERSPFMKKNLNIPDDEIEIKLPKEEADKLDPIVFAFKDSIGSTTGFRLRWNLQQLAKANAWINDRDIVIEEDIRKIISFTPFFFNPIKGDECIYRILRLLPAKSEEIVEELSDLYSRRTIYDRLKRLKESGIIIESERGWNLRLK</sequence>
<accession>D2RGU3</accession>
<dbReference type="RefSeq" id="WP_012939854.1">
    <property type="nucleotide sequence ID" value="NC_013741.1"/>
</dbReference>
<protein>
    <submittedName>
        <fullName evidence="1">Uncharacterized protein</fullName>
    </submittedName>
</protein>
<dbReference type="InterPro" id="IPR036390">
    <property type="entry name" value="WH_DNA-bd_sf"/>
</dbReference>
<organism evidence="1 2">
    <name type="scientific">Archaeoglobus profundus (strain DSM 5631 / JCM 9629 / NBRC 100127 / Av18)</name>
    <dbReference type="NCBI Taxonomy" id="572546"/>
    <lineage>
        <taxon>Archaea</taxon>
        <taxon>Methanobacteriati</taxon>
        <taxon>Methanobacteriota</taxon>
        <taxon>Archaeoglobi</taxon>
        <taxon>Archaeoglobales</taxon>
        <taxon>Archaeoglobaceae</taxon>
        <taxon>Archaeoglobus</taxon>
    </lineage>
</organism>
<dbReference type="SUPFAM" id="SSF46785">
    <property type="entry name" value="Winged helix' DNA-binding domain"/>
    <property type="match status" value="1"/>
</dbReference>
<dbReference type="eggNOG" id="arCOG01585">
    <property type="taxonomic scope" value="Archaea"/>
</dbReference>
<gene>
    <name evidence="1" type="ordered locus">Arcpr_0452</name>
</gene>
<name>D2RGU3_ARCPA</name>
<dbReference type="HOGENOM" id="CLU_859442_0_0_2"/>